<evidence type="ECO:0000256" key="6">
    <source>
        <dbReference type="ARBA" id="ARBA00022970"/>
    </source>
</evidence>
<evidence type="ECO:0000256" key="2">
    <source>
        <dbReference type="ARBA" id="ARBA00010072"/>
    </source>
</evidence>
<gene>
    <name evidence="14" type="ORF">SAMN05444170_2080</name>
</gene>
<feature type="transmembrane region" description="Helical" evidence="12">
    <location>
        <begin position="64"/>
        <end position="86"/>
    </location>
</feature>
<dbReference type="SUPFAM" id="SSF161098">
    <property type="entry name" value="MetI-like"/>
    <property type="match status" value="1"/>
</dbReference>
<proteinExistence type="inferred from homology"/>
<evidence type="ECO:0000256" key="9">
    <source>
        <dbReference type="ARBA" id="ARBA00060298"/>
    </source>
</evidence>
<comment type="function">
    <text evidence="9">Part of the ABC transporter complex GltIJKL involved in glutamate and aspartate uptake. Probably responsible for the translocation of the substrate across the membrane.</text>
</comment>
<dbReference type="FunFam" id="1.10.3720.10:FF:000006">
    <property type="entry name" value="Glutamate/aspartate ABC transporter, permease protein GltK"/>
    <property type="match status" value="1"/>
</dbReference>
<evidence type="ECO:0000256" key="10">
    <source>
        <dbReference type="ARBA" id="ARBA00062718"/>
    </source>
</evidence>
<feature type="domain" description="ABC transmembrane type-1" evidence="13">
    <location>
        <begin position="19"/>
        <end position="216"/>
    </location>
</feature>
<dbReference type="AlphaFoldDB" id="A0A1M7TLR1"/>
<dbReference type="OrthoDB" id="7190458at2"/>
<evidence type="ECO:0000313" key="14">
    <source>
        <dbReference type="EMBL" id="SHN71672.1"/>
    </source>
</evidence>
<keyword evidence="4" id="KW-1003">Cell membrane</keyword>
<sequence length="229" mass="24974">MKLDLSAIASVAPFLLSGLLFTLQITCVGVAGGIVFGSLLAVARLSRNRLLSAFATAYINLMRSIPLIMVIFWVFFLVPWAIGWLTNGGRPVAVGASLTIYVTFVLFEAAYYAEIVRAGFRSISSGQYAACDALGLSRLHAYVYILFPQAIRNVLPILLTQTIILFQDTSLVYVISATDLLGAATKIAQRDGSLVEMYLTVGVIYFLFCYAASQFVKRLQGRLSYGVRG</sequence>
<comment type="subcellular location">
    <subcellularLocation>
        <location evidence="1">Cell inner membrane</location>
        <topology evidence="1">Multi-pass membrane protein</topology>
    </subcellularLocation>
    <subcellularLocation>
        <location evidence="12">Cell membrane</location>
        <topology evidence="12">Multi-pass membrane protein</topology>
    </subcellularLocation>
</comment>
<reference evidence="15" key="1">
    <citation type="submission" date="2016-11" db="EMBL/GenBank/DDBJ databases">
        <authorList>
            <person name="Varghese N."/>
            <person name="Submissions S."/>
        </authorList>
    </citation>
    <scope>NUCLEOTIDE SEQUENCE [LARGE SCALE GENOMIC DNA]</scope>
    <source>
        <strain evidence="15">GAS401</strain>
    </source>
</reference>
<keyword evidence="5 12" id="KW-0812">Transmembrane</keyword>
<keyword evidence="6" id="KW-0029">Amino-acid transport</keyword>
<feature type="transmembrane region" description="Helical" evidence="12">
    <location>
        <begin position="195"/>
        <end position="213"/>
    </location>
</feature>
<evidence type="ECO:0000256" key="3">
    <source>
        <dbReference type="ARBA" id="ARBA00022448"/>
    </source>
</evidence>
<evidence type="ECO:0000256" key="5">
    <source>
        <dbReference type="ARBA" id="ARBA00022692"/>
    </source>
</evidence>
<evidence type="ECO:0000256" key="8">
    <source>
        <dbReference type="ARBA" id="ARBA00023136"/>
    </source>
</evidence>
<dbReference type="InterPro" id="IPR000515">
    <property type="entry name" value="MetI-like"/>
</dbReference>
<name>A0A1M7TLR1_9BRAD</name>
<dbReference type="Proteomes" id="UP000184096">
    <property type="component" value="Chromosome I"/>
</dbReference>
<keyword evidence="8 12" id="KW-0472">Membrane</keyword>
<evidence type="ECO:0000259" key="13">
    <source>
        <dbReference type="PROSITE" id="PS50928"/>
    </source>
</evidence>
<protein>
    <recommendedName>
        <fullName evidence="11">Glutamate/aspartate import permease protein GltK</fullName>
    </recommendedName>
</protein>
<dbReference type="RefSeq" id="WP_072817796.1">
    <property type="nucleotide sequence ID" value="NZ_LT670849.1"/>
</dbReference>
<evidence type="ECO:0000256" key="11">
    <source>
        <dbReference type="ARBA" id="ARBA00073645"/>
    </source>
</evidence>
<evidence type="ECO:0000256" key="7">
    <source>
        <dbReference type="ARBA" id="ARBA00022989"/>
    </source>
</evidence>
<dbReference type="InterPro" id="IPR043429">
    <property type="entry name" value="ArtM/GltK/GlnP/TcyL/YhdX-like"/>
</dbReference>
<dbReference type="InterPro" id="IPR010065">
    <property type="entry name" value="AA_ABC_transptr_permease_3TM"/>
</dbReference>
<dbReference type="Pfam" id="PF00528">
    <property type="entry name" value="BPD_transp_1"/>
    <property type="match status" value="1"/>
</dbReference>
<accession>A0A1M7TLR1</accession>
<evidence type="ECO:0000256" key="1">
    <source>
        <dbReference type="ARBA" id="ARBA00004429"/>
    </source>
</evidence>
<dbReference type="InterPro" id="IPR035906">
    <property type="entry name" value="MetI-like_sf"/>
</dbReference>
<evidence type="ECO:0000313" key="15">
    <source>
        <dbReference type="Proteomes" id="UP000184096"/>
    </source>
</evidence>
<dbReference type="NCBIfam" id="TIGR01726">
    <property type="entry name" value="HEQRo_perm_3TM"/>
    <property type="match status" value="1"/>
</dbReference>
<keyword evidence="3 12" id="KW-0813">Transport</keyword>
<evidence type="ECO:0000256" key="4">
    <source>
        <dbReference type="ARBA" id="ARBA00022475"/>
    </source>
</evidence>
<feature type="transmembrane region" description="Helical" evidence="12">
    <location>
        <begin position="20"/>
        <end position="43"/>
    </location>
</feature>
<dbReference type="EMBL" id="LT670849">
    <property type="protein sequence ID" value="SHN71672.1"/>
    <property type="molecule type" value="Genomic_DNA"/>
</dbReference>
<evidence type="ECO:0000256" key="12">
    <source>
        <dbReference type="RuleBase" id="RU363032"/>
    </source>
</evidence>
<dbReference type="Gene3D" id="1.10.3720.10">
    <property type="entry name" value="MetI-like"/>
    <property type="match status" value="1"/>
</dbReference>
<comment type="subunit">
    <text evidence="10">The complex is composed of two ATP-binding proteins (GltL), two transmembrane proteins (GltJ and GltK) and a solute-binding protein (GltI).</text>
</comment>
<keyword evidence="7 12" id="KW-1133">Transmembrane helix</keyword>
<organism evidence="14 15">
    <name type="scientific">Bradyrhizobium erythrophlei</name>
    <dbReference type="NCBI Taxonomy" id="1437360"/>
    <lineage>
        <taxon>Bacteria</taxon>
        <taxon>Pseudomonadati</taxon>
        <taxon>Pseudomonadota</taxon>
        <taxon>Alphaproteobacteria</taxon>
        <taxon>Hyphomicrobiales</taxon>
        <taxon>Nitrobacteraceae</taxon>
        <taxon>Bradyrhizobium</taxon>
    </lineage>
</organism>
<feature type="transmembrane region" description="Helical" evidence="12">
    <location>
        <begin position="92"/>
        <end position="113"/>
    </location>
</feature>
<dbReference type="CDD" id="cd06261">
    <property type="entry name" value="TM_PBP2"/>
    <property type="match status" value="1"/>
</dbReference>
<dbReference type="PROSITE" id="PS50928">
    <property type="entry name" value="ABC_TM1"/>
    <property type="match status" value="1"/>
</dbReference>
<dbReference type="PANTHER" id="PTHR30614:SF1">
    <property type="entry name" value="GLUTAMATE_ASPARTATE IMPORT PERMEASE PROTEIN GLTK"/>
    <property type="match status" value="1"/>
</dbReference>
<dbReference type="GO" id="GO:0022857">
    <property type="term" value="F:transmembrane transporter activity"/>
    <property type="evidence" value="ECO:0007669"/>
    <property type="project" value="InterPro"/>
</dbReference>
<dbReference type="GO" id="GO:0006865">
    <property type="term" value="P:amino acid transport"/>
    <property type="evidence" value="ECO:0007669"/>
    <property type="project" value="UniProtKB-KW"/>
</dbReference>
<dbReference type="PANTHER" id="PTHR30614">
    <property type="entry name" value="MEMBRANE COMPONENT OF AMINO ACID ABC TRANSPORTER"/>
    <property type="match status" value="1"/>
</dbReference>
<comment type="similarity">
    <text evidence="2">Belongs to the binding-protein-dependent transport system permease family. HisMQ subfamily.</text>
</comment>
<keyword evidence="15" id="KW-1185">Reference proteome</keyword>
<dbReference type="GO" id="GO:0043190">
    <property type="term" value="C:ATP-binding cassette (ABC) transporter complex"/>
    <property type="evidence" value="ECO:0007669"/>
    <property type="project" value="InterPro"/>
</dbReference>